<reference evidence="1 2" key="1">
    <citation type="journal article" date="2014" name="Mol. Plant">
        <title>Chromosome Scale Genome Assembly and Transcriptome Profiling of Nannochloropsis gaditana in Nitrogen Depletion.</title>
        <authorList>
            <person name="Corteggiani Carpinelli E."/>
            <person name="Telatin A."/>
            <person name="Vitulo N."/>
            <person name="Forcato C."/>
            <person name="D'Angelo M."/>
            <person name="Schiavon R."/>
            <person name="Vezzi A."/>
            <person name="Giacometti G.M."/>
            <person name="Morosinotto T."/>
            <person name="Valle G."/>
        </authorList>
    </citation>
    <scope>NUCLEOTIDE SEQUENCE [LARGE SCALE GENOMIC DNA]</scope>
    <source>
        <strain evidence="1 2">B-31</strain>
    </source>
</reference>
<gene>
    <name evidence="1" type="ORF">Naga_100433g3</name>
</gene>
<organism evidence="1 2">
    <name type="scientific">Nannochloropsis gaditana</name>
    <dbReference type="NCBI Taxonomy" id="72520"/>
    <lineage>
        <taxon>Eukaryota</taxon>
        <taxon>Sar</taxon>
        <taxon>Stramenopiles</taxon>
        <taxon>Ochrophyta</taxon>
        <taxon>Eustigmatophyceae</taxon>
        <taxon>Eustigmatales</taxon>
        <taxon>Monodopsidaceae</taxon>
        <taxon>Nannochloropsis</taxon>
    </lineage>
</organism>
<dbReference type="AlphaFoldDB" id="W7TB01"/>
<dbReference type="Proteomes" id="UP000019335">
    <property type="component" value="Unassembled WGS sequence"/>
</dbReference>
<protein>
    <submittedName>
        <fullName evidence="1">Uncharacterized protein</fullName>
    </submittedName>
</protein>
<sequence>MMMLREHEFSDRRLSEPSYSVAPISLMDPTVCIAMTGVDQCLWLSVVLVILVHDSWVNRLVYILRENSNCTEESTGYWVIHSGISLFIRIRLWALIDLTF</sequence>
<evidence type="ECO:0000313" key="2">
    <source>
        <dbReference type="Proteomes" id="UP000019335"/>
    </source>
</evidence>
<evidence type="ECO:0000313" key="1">
    <source>
        <dbReference type="EMBL" id="EWM20688.1"/>
    </source>
</evidence>
<name>W7TB01_9STRA</name>
<comment type="caution">
    <text evidence="1">The sequence shown here is derived from an EMBL/GenBank/DDBJ whole genome shotgun (WGS) entry which is preliminary data.</text>
</comment>
<keyword evidence="2" id="KW-1185">Reference proteome</keyword>
<dbReference type="EMBL" id="AZIL01002875">
    <property type="protein sequence ID" value="EWM20688.1"/>
    <property type="molecule type" value="Genomic_DNA"/>
</dbReference>
<accession>W7TB01</accession>
<proteinExistence type="predicted"/>